<accession>A0ABY0EHU4</accession>
<dbReference type="Proteomes" id="UP000290580">
    <property type="component" value="Unassembled WGS sequence"/>
</dbReference>
<gene>
    <name evidence="2" type="ORF">CP959_10140</name>
</gene>
<keyword evidence="1" id="KW-0472">Membrane</keyword>
<sequence>MIGQIFESTMWKSRFLVLLAVLFGLLGAIVLFVIASMDIFV</sequence>
<keyword evidence="1" id="KW-0812">Transmembrane</keyword>
<protein>
    <submittedName>
        <fullName evidence="2">Uncharacterized protein</fullName>
    </submittedName>
</protein>
<keyword evidence="1" id="KW-1133">Transmembrane helix</keyword>
<keyword evidence="3" id="KW-1185">Reference proteome</keyword>
<comment type="caution">
    <text evidence="2">The sequence shown here is derived from an EMBL/GenBank/DDBJ whole genome shotgun (WGS) entry which is preliminary data.</text>
</comment>
<feature type="transmembrane region" description="Helical" evidence="1">
    <location>
        <begin position="15"/>
        <end position="35"/>
    </location>
</feature>
<proteinExistence type="predicted"/>
<feature type="non-terminal residue" evidence="2">
    <location>
        <position position="41"/>
    </location>
</feature>
<reference evidence="2 3" key="1">
    <citation type="submission" date="2017-09" db="EMBL/GenBank/DDBJ databases">
        <title>Genomics of the genus Arcobacter.</title>
        <authorList>
            <person name="Perez-Cataluna A."/>
            <person name="Figueras M.J."/>
            <person name="Salas-Masso N."/>
        </authorList>
    </citation>
    <scope>NUCLEOTIDE SEQUENCE [LARGE SCALE GENOMIC DNA]</scope>
    <source>
        <strain evidence="2 3">LMG 6621</strain>
    </source>
</reference>
<evidence type="ECO:0000313" key="3">
    <source>
        <dbReference type="Proteomes" id="UP000290580"/>
    </source>
</evidence>
<name>A0ABY0EHU4_9BACT</name>
<organism evidence="2 3">
    <name type="scientific">Aliarcobacter skirrowii CCUG 10374</name>
    <dbReference type="NCBI Taxonomy" id="1032239"/>
    <lineage>
        <taxon>Bacteria</taxon>
        <taxon>Pseudomonadati</taxon>
        <taxon>Campylobacterota</taxon>
        <taxon>Epsilonproteobacteria</taxon>
        <taxon>Campylobacterales</taxon>
        <taxon>Arcobacteraceae</taxon>
        <taxon>Aliarcobacter</taxon>
    </lineage>
</organism>
<evidence type="ECO:0000256" key="1">
    <source>
        <dbReference type="SAM" id="Phobius"/>
    </source>
</evidence>
<dbReference type="EMBL" id="NXIC01000017">
    <property type="protein sequence ID" value="RXI24658.1"/>
    <property type="molecule type" value="Genomic_DNA"/>
</dbReference>
<evidence type="ECO:0000313" key="2">
    <source>
        <dbReference type="EMBL" id="RXI24658.1"/>
    </source>
</evidence>